<gene>
    <name evidence="2" type="ORF">BZA70DRAFT_265625</name>
</gene>
<dbReference type="EMBL" id="JBBJBU010000001">
    <property type="protein sequence ID" value="KAK7208335.1"/>
    <property type="molecule type" value="Genomic_DNA"/>
</dbReference>
<feature type="region of interest" description="Disordered" evidence="1">
    <location>
        <begin position="70"/>
        <end position="103"/>
    </location>
</feature>
<dbReference type="Proteomes" id="UP001498771">
    <property type="component" value="Unassembled WGS sequence"/>
</dbReference>
<feature type="compositionally biased region" description="Polar residues" evidence="1">
    <location>
        <begin position="201"/>
        <end position="228"/>
    </location>
</feature>
<dbReference type="GeneID" id="90036488"/>
<proteinExistence type="predicted"/>
<protein>
    <submittedName>
        <fullName evidence="2">Uncharacterized protein</fullName>
    </submittedName>
</protein>
<organism evidence="2 3">
    <name type="scientific">Myxozyma melibiosi</name>
    <dbReference type="NCBI Taxonomy" id="54550"/>
    <lineage>
        <taxon>Eukaryota</taxon>
        <taxon>Fungi</taxon>
        <taxon>Dikarya</taxon>
        <taxon>Ascomycota</taxon>
        <taxon>Saccharomycotina</taxon>
        <taxon>Lipomycetes</taxon>
        <taxon>Lipomycetales</taxon>
        <taxon>Lipomycetaceae</taxon>
        <taxon>Myxozyma</taxon>
    </lineage>
</organism>
<feature type="compositionally biased region" description="Low complexity" evidence="1">
    <location>
        <begin position="73"/>
        <end position="87"/>
    </location>
</feature>
<keyword evidence="3" id="KW-1185">Reference proteome</keyword>
<feature type="compositionally biased region" description="Low complexity" evidence="1">
    <location>
        <begin position="232"/>
        <end position="260"/>
    </location>
</feature>
<evidence type="ECO:0000256" key="1">
    <source>
        <dbReference type="SAM" id="MobiDB-lite"/>
    </source>
</evidence>
<reference evidence="2 3" key="1">
    <citation type="submission" date="2024-03" db="EMBL/GenBank/DDBJ databases">
        <title>Genome-scale model development and genomic sequencing of the oleaginous clade Lipomyces.</title>
        <authorList>
            <consortium name="Lawrence Berkeley National Laboratory"/>
            <person name="Czajka J.J."/>
            <person name="Han Y."/>
            <person name="Kim J."/>
            <person name="Mondo S.J."/>
            <person name="Hofstad B.A."/>
            <person name="Robles A."/>
            <person name="Haridas S."/>
            <person name="Riley R."/>
            <person name="LaButti K."/>
            <person name="Pangilinan J."/>
            <person name="Andreopoulos W."/>
            <person name="Lipzen A."/>
            <person name="Yan J."/>
            <person name="Wang M."/>
            <person name="Ng V."/>
            <person name="Grigoriev I.V."/>
            <person name="Spatafora J.W."/>
            <person name="Magnuson J.K."/>
            <person name="Baker S.E."/>
            <person name="Pomraning K.R."/>
        </authorList>
    </citation>
    <scope>NUCLEOTIDE SEQUENCE [LARGE SCALE GENOMIC DNA]</scope>
    <source>
        <strain evidence="2 3">Phaff 52-87</strain>
    </source>
</reference>
<evidence type="ECO:0000313" key="3">
    <source>
        <dbReference type="Proteomes" id="UP001498771"/>
    </source>
</evidence>
<dbReference type="RefSeq" id="XP_064771368.1">
    <property type="nucleotide sequence ID" value="XM_064910976.1"/>
</dbReference>
<comment type="caution">
    <text evidence="2">The sequence shown here is derived from an EMBL/GenBank/DDBJ whole genome shotgun (WGS) entry which is preliminary data.</text>
</comment>
<evidence type="ECO:0000313" key="2">
    <source>
        <dbReference type="EMBL" id="KAK7208335.1"/>
    </source>
</evidence>
<name>A0ABR1FET6_9ASCO</name>
<sequence length="310" mass="33253">MSNSDIVSAVNTLIVAYTYKSGSVDWRLVGQELGVDKDCARMRVQRLIKKWPSSDMDVVHDKIAHSKLARPLAAAGATTSSSSASTSPTRMNPGGISKPRRDSIHYHTDRDHQIRINQSHSRGSSLGSIGHGALSTSVTAAYAPEAFAAQIASQTSGYQDAHNYEAQQAAPVYHRLAYDEYSGPTYVQTQSSVLPPPQPIHMQNTTNATPRGMLDNNSYLSASASMKSMNAPGPSQSYNSRSSSPSPISSYGRTNSSSSSNGHYGKHYQPYNRSTDEEADDSGDEGSVISAGAAEGAMMLEKMKIDTILV</sequence>
<feature type="region of interest" description="Disordered" evidence="1">
    <location>
        <begin position="188"/>
        <end position="288"/>
    </location>
</feature>
<accession>A0ABR1FET6</accession>